<dbReference type="GO" id="GO:0000976">
    <property type="term" value="F:transcription cis-regulatory region binding"/>
    <property type="evidence" value="ECO:0007669"/>
    <property type="project" value="TreeGrafter"/>
</dbReference>
<keyword evidence="2" id="KW-0805">Transcription regulation</keyword>
<evidence type="ECO:0000256" key="3">
    <source>
        <dbReference type="ARBA" id="ARBA00023125"/>
    </source>
</evidence>
<protein>
    <submittedName>
        <fullName evidence="7">LysR family transcriptional regulator</fullName>
    </submittedName>
</protein>
<keyword evidence="8" id="KW-1185">Reference proteome</keyword>
<dbReference type="Pfam" id="PF00126">
    <property type="entry name" value="HTH_1"/>
    <property type="match status" value="1"/>
</dbReference>
<accession>A0A246JH20</accession>
<evidence type="ECO:0000256" key="1">
    <source>
        <dbReference type="ARBA" id="ARBA00009437"/>
    </source>
</evidence>
<dbReference type="InterPro" id="IPR005119">
    <property type="entry name" value="LysR_subst-bd"/>
</dbReference>
<evidence type="ECO:0000256" key="2">
    <source>
        <dbReference type="ARBA" id="ARBA00023015"/>
    </source>
</evidence>
<evidence type="ECO:0000259" key="6">
    <source>
        <dbReference type="PROSITE" id="PS50931"/>
    </source>
</evidence>
<feature type="compositionally biased region" description="Basic residues" evidence="5">
    <location>
        <begin position="337"/>
        <end position="348"/>
    </location>
</feature>
<dbReference type="Pfam" id="PF03466">
    <property type="entry name" value="LysR_substrate"/>
    <property type="match status" value="1"/>
</dbReference>
<dbReference type="Gene3D" id="3.40.190.290">
    <property type="match status" value="1"/>
</dbReference>
<feature type="region of interest" description="Disordered" evidence="5">
    <location>
        <begin position="303"/>
        <end position="348"/>
    </location>
</feature>
<dbReference type="SUPFAM" id="SSF53850">
    <property type="entry name" value="Periplasmic binding protein-like II"/>
    <property type="match status" value="1"/>
</dbReference>
<gene>
    <name evidence="7" type="ORF">CDN99_05485</name>
</gene>
<evidence type="ECO:0000313" key="7">
    <source>
        <dbReference type="EMBL" id="OWQ91830.1"/>
    </source>
</evidence>
<dbReference type="GO" id="GO:0003700">
    <property type="term" value="F:DNA-binding transcription factor activity"/>
    <property type="evidence" value="ECO:0007669"/>
    <property type="project" value="InterPro"/>
</dbReference>
<dbReference type="AlphaFoldDB" id="A0A246JH20"/>
<keyword evidence="3" id="KW-0238">DNA-binding</keyword>
<dbReference type="CDD" id="cd05466">
    <property type="entry name" value="PBP2_LTTR_substrate"/>
    <property type="match status" value="1"/>
</dbReference>
<dbReference type="RefSeq" id="WP_088383478.1">
    <property type="nucleotide sequence ID" value="NZ_NIOF01000002.1"/>
</dbReference>
<dbReference type="PANTHER" id="PTHR30126">
    <property type="entry name" value="HTH-TYPE TRANSCRIPTIONAL REGULATOR"/>
    <property type="match status" value="1"/>
</dbReference>
<comment type="caution">
    <text evidence="7">The sequence shown here is derived from an EMBL/GenBank/DDBJ whole genome shotgun (WGS) entry which is preliminary data.</text>
</comment>
<dbReference type="EMBL" id="NIOF01000002">
    <property type="protein sequence ID" value="OWQ91830.1"/>
    <property type="molecule type" value="Genomic_DNA"/>
</dbReference>
<sequence>MAFDLDNLRVFLAAVDGGSFSAAARALGRVPSAVSMAIANLEAQLDLPLFDRTGREPVPTAQALALVPQARRLAEQLQQLNRHALSLTQGLEPSLTLAVAPELLADTPWHEALRTLSAEHPLLEVEVLTAPQADALALVQSGRAQLALVFERFGLDPRESFQEVGRETLVAVAAASHPMLARTHDEPLRDEHLIAERQILVAGRDAAEVDKRLAISRLQWRTDSPLAALRLVEQGLGWAWLPLGFVRAALASGALVRLPAGNFTNALQLYVDVVWTHERPLGLAARRFVDLLQALKRRKVEAAATAESSADEGRGAGCAALNGNAPGPASPSAARPRAGKRRSSATSG</sequence>
<dbReference type="Gene3D" id="1.10.10.10">
    <property type="entry name" value="Winged helix-like DNA-binding domain superfamily/Winged helix DNA-binding domain"/>
    <property type="match status" value="1"/>
</dbReference>
<comment type="similarity">
    <text evidence="1">Belongs to the LysR transcriptional regulatory family.</text>
</comment>
<dbReference type="PROSITE" id="PS50931">
    <property type="entry name" value="HTH_LYSR"/>
    <property type="match status" value="1"/>
</dbReference>
<evidence type="ECO:0000256" key="5">
    <source>
        <dbReference type="SAM" id="MobiDB-lite"/>
    </source>
</evidence>
<name>A0A246JH20_9BURK</name>
<proteinExistence type="inferred from homology"/>
<dbReference type="PANTHER" id="PTHR30126:SF91">
    <property type="entry name" value="LYSR FAMILY TRANSCRIPTIONAL REGULATOR"/>
    <property type="match status" value="1"/>
</dbReference>
<evidence type="ECO:0000256" key="4">
    <source>
        <dbReference type="ARBA" id="ARBA00023163"/>
    </source>
</evidence>
<dbReference type="SUPFAM" id="SSF46785">
    <property type="entry name" value="Winged helix' DNA-binding domain"/>
    <property type="match status" value="1"/>
</dbReference>
<reference evidence="7 8" key="1">
    <citation type="journal article" date="2008" name="Int. J. Syst. Evol. Microbiol.">
        <title>Description of Roseateles aquatilis sp. nov. and Roseateles terrae sp. nov., in the class Betaproteobacteria, and emended description of the genus Roseateles.</title>
        <authorList>
            <person name="Gomila M."/>
            <person name="Bowien B."/>
            <person name="Falsen E."/>
            <person name="Moore E.R."/>
            <person name="Lalucat J."/>
        </authorList>
    </citation>
    <scope>NUCLEOTIDE SEQUENCE [LARGE SCALE GENOMIC DNA]</scope>
    <source>
        <strain evidence="7 8">CCUG 48205</strain>
    </source>
</reference>
<dbReference type="OrthoDB" id="196624at2"/>
<dbReference type="InterPro" id="IPR036388">
    <property type="entry name" value="WH-like_DNA-bd_sf"/>
</dbReference>
<keyword evidence="4" id="KW-0804">Transcription</keyword>
<feature type="compositionally biased region" description="Low complexity" evidence="5">
    <location>
        <begin position="325"/>
        <end position="336"/>
    </location>
</feature>
<organism evidence="7 8">
    <name type="scientific">Roseateles aquatilis</name>
    <dbReference type="NCBI Taxonomy" id="431061"/>
    <lineage>
        <taxon>Bacteria</taxon>
        <taxon>Pseudomonadati</taxon>
        <taxon>Pseudomonadota</taxon>
        <taxon>Betaproteobacteria</taxon>
        <taxon>Burkholderiales</taxon>
        <taxon>Sphaerotilaceae</taxon>
        <taxon>Roseateles</taxon>
    </lineage>
</organism>
<feature type="domain" description="HTH lysR-type" evidence="6">
    <location>
        <begin position="3"/>
        <end position="60"/>
    </location>
</feature>
<dbReference type="InterPro" id="IPR000847">
    <property type="entry name" value="LysR_HTH_N"/>
</dbReference>
<dbReference type="Proteomes" id="UP000197468">
    <property type="component" value="Unassembled WGS sequence"/>
</dbReference>
<dbReference type="InterPro" id="IPR036390">
    <property type="entry name" value="WH_DNA-bd_sf"/>
</dbReference>
<evidence type="ECO:0000313" key="8">
    <source>
        <dbReference type="Proteomes" id="UP000197468"/>
    </source>
</evidence>